<accession>A0A3S0U653</accession>
<dbReference type="AlphaFoldDB" id="A0A3S0U653"/>
<reference evidence="2 3" key="1">
    <citation type="submission" date="2018-12" db="EMBL/GenBank/DDBJ databases">
        <title>Bacillus chawlae sp. nov., Bacillus glennii sp. nov., and Bacillus saganii sp. nov. Isolated from the Vehicle Assembly Building at Kennedy Space Center where the Viking Spacecraft were Assembled.</title>
        <authorList>
            <person name="Seuylemezian A."/>
            <person name="Vaishampayan P."/>
        </authorList>
    </citation>
    <scope>NUCLEOTIDE SEQUENCE [LARGE SCALE GENOMIC DNA]</scope>
    <source>
        <strain evidence="2 3">L5</strain>
    </source>
</reference>
<dbReference type="Proteomes" id="UP000267430">
    <property type="component" value="Unassembled WGS sequence"/>
</dbReference>
<name>A0A3S0U653_9BACI</name>
<keyword evidence="1" id="KW-0812">Transmembrane</keyword>
<organism evidence="2 3">
    <name type="scientific">Peribacillus cavernae</name>
    <dbReference type="NCBI Taxonomy" id="1674310"/>
    <lineage>
        <taxon>Bacteria</taxon>
        <taxon>Bacillati</taxon>
        <taxon>Bacillota</taxon>
        <taxon>Bacilli</taxon>
        <taxon>Bacillales</taxon>
        <taxon>Bacillaceae</taxon>
        <taxon>Peribacillus</taxon>
    </lineage>
</organism>
<sequence length="165" mass="18548">MNRSIFPAFSAIVINGIVLASLFLTILVLNGFSKPGLTQAQTELPSGQISTVLKTQSLQAADHDWTKKDGERLVQKILDITVFAGKHEMLRFKKGTKARFYLKEKGHELNGQPAELFLIQNGKKDKINHEKGAFLFPDKEGTFIFEANFESEQGSIQYVTELEIY</sequence>
<proteinExistence type="predicted"/>
<feature type="transmembrane region" description="Helical" evidence="1">
    <location>
        <begin position="6"/>
        <end position="29"/>
    </location>
</feature>
<dbReference type="RefSeq" id="WP_126863812.1">
    <property type="nucleotide sequence ID" value="NZ_JAUSTX010000005.1"/>
</dbReference>
<evidence type="ECO:0000313" key="3">
    <source>
        <dbReference type="Proteomes" id="UP000267430"/>
    </source>
</evidence>
<keyword evidence="3" id="KW-1185">Reference proteome</keyword>
<keyword evidence="1" id="KW-0472">Membrane</keyword>
<keyword evidence="1" id="KW-1133">Transmembrane helix</keyword>
<gene>
    <name evidence="2" type="ORF">ELQ35_05430</name>
</gene>
<dbReference type="EMBL" id="RYZZ01000006">
    <property type="protein sequence ID" value="RUQ31027.1"/>
    <property type="molecule type" value="Genomic_DNA"/>
</dbReference>
<comment type="caution">
    <text evidence="2">The sequence shown here is derived from an EMBL/GenBank/DDBJ whole genome shotgun (WGS) entry which is preliminary data.</text>
</comment>
<evidence type="ECO:0000313" key="2">
    <source>
        <dbReference type="EMBL" id="RUQ31027.1"/>
    </source>
</evidence>
<dbReference type="OrthoDB" id="2938139at2"/>
<protein>
    <submittedName>
        <fullName evidence="2">Uncharacterized protein</fullName>
    </submittedName>
</protein>
<evidence type="ECO:0000256" key="1">
    <source>
        <dbReference type="SAM" id="Phobius"/>
    </source>
</evidence>